<dbReference type="AlphaFoldDB" id="A0A0M6Y0H0"/>
<organism evidence="1 2">
    <name type="scientific">Roseibium aggregatum</name>
    <dbReference type="NCBI Taxonomy" id="187304"/>
    <lineage>
        <taxon>Bacteria</taxon>
        <taxon>Pseudomonadati</taxon>
        <taxon>Pseudomonadota</taxon>
        <taxon>Alphaproteobacteria</taxon>
        <taxon>Hyphomicrobiales</taxon>
        <taxon>Stappiaceae</taxon>
        <taxon>Roseibium</taxon>
    </lineage>
</organism>
<sequence length="98" mass="10903">MSWPLPLTFAVKLREALLPHQCSGRGAISWFDDHCRLLQSAGPKTEQVGQRRALKSVARQFGLGGKSRHSKKGVEISKRLEKRACLKGANRPFQMSSS</sequence>
<gene>
    <name evidence="1" type="ORF">LAL4801_02052</name>
</gene>
<dbReference type="Proteomes" id="UP000048926">
    <property type="component" value="Unassembled WGS sequence"/>
</dbReference>
<name>A0A0M6Y0H0_9HYPH</name>
<accession>A0A0M6Y0H0</accession>
<protein>
    <submittedName>
        <fullName evidence="1">Uncharacterized protein</fullName>
    </submittedName>
</protein>
<reference evidence="2" key="1">
    <citation type="submission" date="2015-07" db="EMBL/GenBank/DDBJ databases">
        <authorList>
            <person name="Rodrigo-Torres Lidia"/>
            <person name="Arahal R.David."/>
        </authorList>
    </citation>
    <scope>NUCLEOTIDE SEQUENCE [LARGE SCALE GENOMIC DNA]</scope>
    <source>
        <strain evidence="2">CECT 4801</strain>
    </source>
</reference>
<evidence type="ECO:0000313" key="1">
    <source>
        <dbReference type="EMBL" id="CTQ43612.1"/>
    </source>
</evidence>
<keyword evidence="2" id="KW-1185">Reference proteome</keyword>
<dbReference type="RefSeq" id="WP_145903525.1">
    <property type="nucleotide sequence ID" value="NZ_CXST01000001.1"/>
</dbReference>
<evidence type="ECO:0000313" key="2">
    <source>
        <dbReference type="Proteomes" id="UP000048926"/>
    </source>
</evidence>
<dbReference type="EMBL" id="CXST01000001">
    <property type="protein sequence ID" value="CTQ43612.1"/>
    <property type="molecule type" value="Genomic_DNA"/>
</dbReference>
<proteinExistence type="predicted"/>